<keyword evidence="1" id="KW-1133">Transmembrane helix</keyword>
<name>A0ABS8I2B8_9NOSO</name>
<accession>A0ABS8I2B8</accession>
<protein>
    <submittedName>
        <fullName evidence="2">Uncharacterized protein</fullName>
    </submittedName>
</protein>
<dbReference type="EMBL" id="JAIVFQ010000003">
    <property type="protein sequence ID" value="MCC5598330.1"/>
    <property type="molecule type" value="Genomic_DNA"/>
</dbReference>
<gene>
    <name evidence="2" type="ORF">LC586_03510</name>
</gene>
<evidence type="ECO:0000313" key="3">
    <source>
        <dbReference type="Proteomes" id="UP001199525"/>
    </source>
</evidence>
<keyword evidence="3" id="KW-1185">Reference proteome</keyword>
<evidence type="ECO:0000256" key="1">
    <source>
        <dbReference type="SAM" id="Phobius"/>
    </source>
</evidence>
<dbReference type="Proteomes" id="UP001199525">
    <property type="component" value="Unassembled WGS sequence"/>
</dbReference>
<evidence type="ECO:0000313" key="2">
    <source>
        <dbReference type="EMBL" id="MCC5598330.1"/>
    </source>
</evidence>
<sequence length="95" mass="11090">MTIARQNTAGYLPITIHDSKSMDIGRLRKLVRLGAVQINGFWWRTKTYGTILGVMLLTLVSLIFLSMHWSYRRLFPFLSHPVIDSNWDKQLKIKN</sequence>
<keyword evidence="1" id="KW-0472">Membrane</keyword>
<feature type="transmembrane region" description="Helical" evidence="1">
    <location>
        <begin position="47"/>
        <end position="65"/>
    </location>
</feature>
<reference evidence="2 3" key="1">
    <citation type="journal article" date="2021" name="Microorganisms">
        <title>Genome Evolution of Filamentous Cyanobacterium Nostoc Species: From Facultative Symbiosis to Free Living.</title>
        <authorList>
            <person name="Huo D."/>
            <person name="Li H."/>
            <person name="Cai F."/>
            <person name="Guo X."/>
            <person name="Qiao Z."/>
            <person name="Wang W."/>
            <person name="Yu G."/>
            <person name="Li R."/>
        </authorList>
    </citation>
    <scope>NUCLEOTIDE SEQUENCE [LARGE SCALE GENOMIC DNA]</scope>
    <source>
        <strain evidence="2 3">CHAB 5714</strain>
    </source>
</reference>
<keyword evidence="1" id="KW-0812">Transmembrane</keyword>
<dbReference type="RefSeq" id="WP_229483059.1">
    <property type="nucleotide sequence ID" value="NZ_JAIVFQ010000003.1"/>
</dbReference>
<organism evidence="2 3">
    <name type="scientific">Nostoc favosum CHAB5714</name>
    <dbReference type="NCBI Taxonomy" id="2780399"/>
    <lineage>
        <taxon>Bacteria</taxon>
        <taxon>Bacillati</taxon>
        <taxon>Cyanobacteriota</taxon>
        <taxon>Cyanophyceae</taxon>
        <taxon>Nostocales</taxon>
        <taxon>Nostocaceae</taxon>
        <taxon>Nostoc</taxon>
        <taxon>Nostoc favosum</taxon>
    </lineage>
</organism>
<comment type="caution">
    <text evidence="2">The sequence shown here is derived from an EMBL/GenBank/DDBJ whole genome shotgun (WGS) entry which is preliminary data.</text>
</comment>
<proteinExistence type="predicted"/>